<dbReference type="GO" id="GO:0005507">
    <property type="term" value="F:copper ion binding"/>
    <property type="evidence" value="ECO:0007669"/>
    <property type="project" value="InterPro"/>
</dbReference>
<comment type="caution">
    <text evidence="9">The sequence shown here is derived from an EMBL/GenBank/DDBJ whole genome shotgun (WGS) entry which is preliminary data.</text>
</comment>
<feature type="domain" description="Plastocyanin-like" evidence="5">
    <location>
        <begin position="247"/>
        <end position="330"/>
    </location>
</feature>
<evidence type="ECO:0000313" key="11">
    <source>
        <dbReference type="Proteomes" id="UP000570010"/>
    </source>
</evidence>
<dbReference type="PROSITE" id="PS51257">
    <property type="entry name" value="PROKAR_LIPOPROTEIN"/>
    <property type="match status" value="1"/>
</dbReference>
<dbReference type="Proteomes" id="UP000570010">
    <property type="component" value="Unassembled WGS sequence"/>
</dbReference>
<dbReference type="Proteomes" id="UP000472971">
    <property type="component" value="Unassembled WGS sequence"/>
</dbReference>
<dbReference type="PANTHER" id="PTHR48267">
    <property type="entry name" value="CUPREDOXIN SUPERFAMILY PROTEIN"/>
    <property type="match status" value="1"/>
</dbReference>
<feature type="chain" id="PRO_5038310148" evidence="4">
    <location>
        <begin position="27"/>
        <end position="500"/>
    </location>
</feature>
<dbReference type="CDD" id="cd13890">
    <property type="entry name" value="CuRO_3_CueO_FtsP"/>
    <property type="match status" value="1"/>
</dbReference>
<dbReference type="EMBL" id="JAAIWN010000064">
    <property type="protein sequence ID" value="NEY83036.1"/>
    <property type="molecule type" value="Genomic_DNA"/>
</dbReference>
<evidence type="ECO:0000256" key="3">
    <source>
        <dbReference type="ARBA" id="ARBA00023002"/>
    </source>
</evidence>
<evidence type="ECO:0000256" key="2">
    <source>
        <dbReference type="ARBA" id="ARBA00022723"/>
    </source>
</evidence>
<evidence type="ECO:0000313" key="9">
    <source>
        <dbReference type="EMBL" id="NEY83036.1"/>
    </source>
</evidence>
<dbReference type="InterPro" id="IPR001117">
    <property type="entry name" value="Cu-oxidase_2nd"/>
</dbReference>
<dbReference type="PROSITE" id="PS00080">
    <property type="entry name" value="MULTICOPPER_OXIDASE2"/>
    <property type="match status" value="1"/>
</dbReference>
<name>A0A6B3W539_9BACI</name>
<dbReference type="Gene3D" id="2.60.40.420">
    <property type="entry name" value="Cupredoxins - blue copper proteins"/>
    <property type="match status" value="3"/>
</dbReference>
<dbReference type="InterPro" id="IPR011707">
    <property type="entry name" value="Cu-oxidase-like_N"/>
</dbReference>
<sequence>MKRRGQIFAVLMGVLMISGCSSEALQGEQFREERYGGMHQNMMKGQMNHQMQGHMDHDNVTRLEDSTGTNELLIPPLLERDENGEVTYTVTAQKGETSIFKDAKTETYGYNGDFLGPVLRLNKGEHVKIRTVNELDEETTFHWHGLEVAGHADGGPHAPLKPGESKTIELDVAQEASMLWFHPHPEGKTAEQVYKGLAGLLYIEDGQSEKLGLPNVYGKNDIPLIFQDRLFDENKQLNYEMLMNEDGTIGDMSLINGTLNPKLSVRKEKVRLRLLNGSNARNYTFKLNNGGTFTQIATDGGLLNEPITLNEISLTPSERAEIIVDFSNVDPSDQLALVNEDGSTLLPFHVVGDEGEESNIPAQLNDVTLTEEEKNLPVTKEVELFGMMEHVTINGKKFDPNRIDFTQKQGETEVWEIYNKPDMMGGMIHPFHIHGTQFKIVSRDGKAPSENERGWKDSISIKPGEKVNIAVQFKHKGVYMFHCHILEHEDNGMMGQIKVE</sequence>
<dbReference type="CDD" id="cd13867">
    <property type="entry name" value="CuRO_2_CueO_FtsP"/>
    <property type="match status" value="1"/>
</dbReference>
<protein>
    <submittedName>
        <fullName evidence="9">Multicopper oxidase domain-containing protein</fullName>
    </submittedName>
</protein>
<dbReference type="InterPro" id="IPR002355">
    <property type="entry name" value="Cu_oxidase_Cu_BS"/>
</dbReference>
<dbReference type="PANTHER" id="PTHR48267:SF1">
    <property type="entry name" value="BILIRUBIN OXIDASE"/>
    <property type="match status" value="1"/>
</dbReference>
<dbReference type="RefSeq" id="WP_163243437.1">
    <property type="nucleotide sequence ID" value="NZ_CP082780.1"/>
</dbReference>
<evidence type="ECO:0000259" key="7">
    <source>
        <dbReference type="Pfam" id="PF07732"/>
    </source>
</evidence>
<keyword evidence="3" id="KW-0560">Oxidoreductase</keyword>
<dbReference type="Pfam" id="PF00394">
    <property type="entry name" value="Cu-oxidase"/>
    <property type="match status" value="1"/>
</dbReference>
<dbReference type="Pfam" id="PF07731">
    <property type="entry name" value="Cu-oxidase_2"/>
    <property type="match status" value="1"/>
</dbReference>
<keyword evidence="4" id="KW-0732">Signal</keyword>
<keyword evidence="10" id="KW-1185">Reference proteome</keyword>
<dbReference type="Pfam" id="PF07732">
    <property type="entry name" value="Cu-oxidase_3"/>
    <property type="match status" value="1"/>
</dbReference>
<dbReference type="GO" id="GO:0016491">
    <property type="term" value="F:oxidoreductase activity"/>
    <property type="evidence" value="ECO:0007669"/>
    <property type="project" value="UniProtKB-KW"/>
</dbReference>
<evidence type="ECO:0000259" key="6">
    <source>
        <dbReference type="Pfam" id="PF07731"/>
    </source>
</evidence>
<organism evidence="9 10">
    <name type="scientific">Bacillus aquiflavi</name>
    <dbReference type="NCBI Taxonomy" id="2672567"/>
    <lineage>
        <taxon>Bacteria</taxon>
        <taxon>Bacillati</taxon>
        <taxon>Bacillota</taxon>
        <taxon>Bacilli</taxon>
        <taxon>Bacillales</taxon>
        <taxon>Bacillaceae</taxon>
        <taxon>Bacillus</taxon>
    </lineage>
</organism>
<dbReference type="InterPro" id="IPR011706">
    <property type="entry name" value="Cu-oxidase_C"/>
</dbReference>
<dbReference type="CDD" id="cd04232">
    <property type="entry name" value="CuRO_1_CueO_FtsP"/>
    <property type="match status" value="1"/>
</dbReference>
<evidence type="ECO:0000313" key="10">
    <source>
        <dbReference type="Proteomes" id="UP000472971"/>
    </source>
</evidence>
<comment type="similarity">
    <text evidence="1">Belongs to the multicopper oxidase family.</text>
</comment>
<feature type="signal peptide" evidence="4">
    <location>
        <begin position="1"/>
        <end position="26"/>
    </location>
</feature>
<reference evidence="8 11" key="2">
    <citation type="submission" date="2020-07" db="EMBL/GenBank/DDBJ databases">
        <authorList>
            <person name="Feng H."/>
        </authorList>
    </citation>
    <scope>NUCLEOTIDE SEQUENCE [LARGE SCALE GENOMIC DNA]</scope>
    <source>
        <strain evidence="8">S-12</strain>
        <strain evidence="11">s-12</strain>
    </source>
</reference>
<dbReference type="EMBL" id="JACEIO010000062">
    <property type="protein sequence ID" value="MBA4538676.1"/>
    <property type="molecule type" value="Genomic_DNA"/>
</dbReference>
<keyword evidence="2" id="KW-0479">Metal-binding</keyword>
<evidence type="ECO:0000259" key="5">
    <source>
        <dbReference type="Pfam" id="PF00394"/>
    </source>
</evidence>
<evidence type="ECO:0000313" key="8">
    <source>
        <dbReference type="EMBL" id="MBA4538676.1"/>
    </source>
</evidence>
<gene>
    <name evidence="9" type="ORF">G4D64_16420</name>
    <name evidence="8" type="ORF">H1Z61_16480</name>
</gene>
<dbReference type="SUPFAM" id="SSF49503">
    <property type="entry name" value="Cupredoxins"/>
    <property type="match status" value="3"/>
</dbReference>
<dbReference type="InterPro" id="IPR045087">
    <property type="entry name" value="Cu-oxidase_fam"/>
</dbReference>
<feature type="domain" description="Plastocyanin-like" evidence="6">
    <location>
        <begin position="378"/>
        <end position="499"/>
    </location>
</feature>
<reference evidence="9 10" key="1">
    <citation type="submission" date="2020-02" db="EMBL/GenBank/DDBJ databases">
        <title>Bacillus aquiflavi sp. nov., isolated from yellow water of strong flavor Chinese baijiu in Yibin region of China.</title>
        <authorList>
            <person name="Xie J."/>
        </authorList>
    </citation>
    <scope>NUCLEOTIDE SEQUENCE [LARGE SCALE GENOMIC DNA]</scope>
    <source>
        <strain evidence="9 10">3H-10</strain>
    </source>
</reference>
<proteinExistence type="inferred from homology"/>
<dbReference type="InterPro" id="IPR008972">
    <property type="entry name" value="Cupredoxin"/>
</dbReference>
<evidence type="ECO:0000256" key="4">
    <source>
        <dbReference type="SAM" id="SignalP"/>
    </source>
</evidence>
<accession>A0A6B3W539</accession>
<dbReference type="AlphaFoldDB" id="A0A6B3W539"/>
<evidence type="ECO:0000256" key="1">
    <source>
        <dbReference type="ARBA" id="ARBA00010609"/>
    </source>
</evidence>
<feature type="domain" description="Plastocyanin-like" evidence="7">
    <location>
        <begin position="94"/>
        <end position="207"/>
    </location>
</feature>